<protein>
    <submittedName>
        <fullName evidence="3">Uncharacterized protein</fullName>
    </submittedName>
</protein>
<accession>A0A4R5CL82</accession>
<dbReference type="OrthoDB" id="5181048at2"/>
<dbReference type="Proteomes" id="UP000294739">
    <property type="component" value="Unassembled WGS sequence"/>
</dbReference>
<name>A0A4R5CL82_9ACTN</name>
<keyword evidence="2" id="KW-0812">Transmembrane</keyword>
<reference evidence="3 4" key="1">
    <citation type="submission" date="2019-03" db="EMBL/GenBank/DDBJ databases">
        <title>Draft genome sequences of novel Actinobacteria.</title>
        <authorList>
            <person name="Sahin N."/>
            <person name="Ay H."/>
            <person name="Saygin H."/>
        </authorList>
    </citation>
    <scope>NUCLEOTIDE SEQUENCE [LARGE SCALE GENOMIC DNA]</scope>
    <source>
        <strain evidence="3 4">5K138</strain>
    </source>
</reference>
<organism evidence="3 4">
    <name type="scientific">Jiangella asiatica</name>
    <dbReference type="NCBI Taxonomy" id="2530372"/>
    <lineage>
        <taxon>Bacteria</taxon>
        <taxon>Bacillati</taxon>
        <taxon>Actinomycetota</taxon>
        <taxon>Actinomycetes</taxon>
        <taxon>Jiangellales</taxon>
        <taxon>Jiangellaceae</taxon>
        <taxon>Jiangella</taxon>
    </lineage>
</organism>
<dbReference type="RefSeq" id="WP_131900394.1">
    <property type="nucleotide sequence ID" value="NZ_SMKZ01000057.1"/>
</dbReference>
<sequence>MNSRLDDALSRRLAGLDADLAGVALPGAAAARRRAAQRTRHQVTGGVLAGVAVIAAGVLAIGDPELTATPEPAPPATDAETPTTVPTTPTDEPTTPPADPSPDPSQVSSPDTGTDDGDTDGGGGDSRLDVPPGALLDLADVTGDSGADWAEAPPGDSWLPCVPPVPSAAKAASFAVGNSRFDHIVEPTEPGTAADRLAALRAQVTACADGGGDYDLIQVWELSGVGDEAYLLVWSGPPTTQETTTYVTASLARSGGYVSAVFRGGEGQDYNGVPGPDDAVRAIERLCGAIGTDCPVTPEQNRLYPEPEGDLEGWLTIDDLAEIGLTDITEGGEVSDNTDEYGWTDYGHVGLPRDPLADGAESLEHRNYADPMEPGGSALDQLRARFPDADTARAHYEALVTAADGFTQPGDVIENTGAVSGDGYEGMTWRAESEYGVFVYGALLRGDTVTVVLHSIASHSDGQPYDVPPEQMRRLLDLAGQRLGG</sequence>
<dbReference type="InParanoid" id="A0A4R5CL82"/>
<feature type="compositionally biased region" description="Low complexity" evidence="1">
    <location>
        <begin position="65"/>
        <end position="93"/>
    </location>
</feature>
<dbReference type="EMBL" id="SMKZ01000057">
    <property type="protein sequence ID" value="TDD99969.1"/>
    <property type="molecule type" value="Genomic_DNA"/>
</dbReference>
<feature type="compositionally biased region" description="Pro residues" evidence="1">
    <location>
        <begin position="94"/>
        <end position="103"/>
    </location>
</feature>
<evidence type="ECO:0000256" key="1">
    <source>
        <dbReference type="SAM" id="MobiDB-lite"/>
    </source>
</evidence>
<evidence type="ECO:0000313" key="3">
    <source>
        <dbReference type="EMBL" id="TDD99969.1"/>
    </source>
</evidence>
<evidence type="ECO:0000313" key="4">
    <source>
        <dbReference type="Proteomes" id="UP000294739"/>
    </source>
</evidence>
<gene>
    <name evidence="3" type="ORF">E1269_26870</name>
</gene>
<proteinExistence type="predicted"/>
<comment type="caution">
    <text evidence="3">The sequence shown here is derived from an EMBL/GenBank/DDBJ whole genome shotgun (WGS) entry which is preliminary data.</text>
</comment>
<feature type="transmembrane region" description="Helical" evidence="2">
    <location>
        <begin position="43"/>
        <end position="62"/>
    </location>
</feature>
<keyword evidence="2" id="KW-1133">Transmembrane helix</keyword>
<evidence type="ECO:0000256" key="2">
    <source>
        <dbReference type="SAM" id="Phobius"/>
    </source>
</evidence>
<keyword evidence="2" id="KW-0472">Membrane</keyword>
<keyword evidence="4" id="KW-1185">Reference proteome</keyword>
<feature type="region of interest" description="Disordered" evidence="1">
    <location>
        <begin position="65"/>
        <end position="140"/>
    </location>
</feature>
<dbReference type="AlphaFoldDB" id="A0A4R5CL82"/>